<feature type="transmembrane region" description="Helical" evidence="5">
    <location>
        <begin position="135"/>
        <end position="164"/>
    </location>
</feature>
<dbReference type="PANTHER" id="PTHR43701:SF2">
    <property type="entry name" value="MEMBRANE TRANSPORTER PROTEIN YJNA-RELATED"/>
    <property type="match status" value="1"/>
</dbReference>
<reference evidence="7 9" key="3">
    <citation type="submission" date="2017-04" db="EMBL/GenBank/DDBJ databases">
        <authorList>
            <person name="Varghese N."/>
            <person name="Submissions S."/>
        </authorList>
    </citation>
    <scope>NUCLEOTIDE SEQUENCE [LARGE SCALE GENOMIC DNA]</scope>
    <source>
        <strain evidence="7 9">DSM 9789</strain>
    </source>
</reference>
<dbReference type="EMBL" id="FWYE01000001">
    <property type="protein sequence ID" value="SMD30585.1"/>
    <property type="molecule type" value="Genomic_DNA"/>
</dbReference>
<dbReference type="Proteomes" id="UP000000438">
    <property type="component" value="Chromosome"/>
</dbReference>
<dbReference type="OrthoDB" id="57402at2157"/>
<gene>
    <name evidence="6" type="ordered locus">PTO0522</name>
    <name evidence="7" type="ORF">SAMN02745355_0474</name>
</gene>
<feature type="transmembrane region" description="Helical" evidence="5">
    <location>
        <begin position="43"/>
        <end position="64"/>
    </location>
</feature>
<keyword evidence="5" id="KW-1003">Cell membrane</keyword>
<dbReference type="GeneID" id="2845326"/>
<evidence type="ECO:0000313" key="6">
    <source>
        <dbReference type="EMBL" id="AAT43107.1"/>
    </source>
</evidence>
<dbReference type="KEGG" id="pto:PTO0522"/>
<accession>A0A8G2L7R8</accession>
<reference evidence="6 8" key="1">
    <citation type="journal article" date="2004" name="Proc. Natl. Acad. Sci. U.S.A.">
        <title>Genome sequence of Picrophilus torridus and its implications for life around pH 0.</title>
        <authorList>
            <person name="Futterer O."/>
            <person name="Angelov A."/>
            <person name="Liesegang H."/>
            <person name="Gottschalk G."/>
            <person name="Schleper C."/>
            <person name="Schepers B."/>
            <person name="Dock C."/>
            <person name="Antranikian G."/>
            <person name="Liebl W."/>
        </authorList>
    </citation>
    <scope>NUCLEOTIDE SEQUENCE [LARGE SCALE GENOMIC DNA]</scope>
    <source>
        <strain evidence="8">ATCC 700027 / DSM 9790 / JCM 10055 / NBRC 100828</strain>
        <strain evidence="6">DSM 9790</strain>
    </source>
</reference>
<evidence type="ECO:0000313" key="9">
    <source>
        <dbReference type="Proteomes" id="UP000192315"/>
    </source>
</evidence>
<accession>Q6L1P5</accession>
<feature type="transmembrane region" description="Helical" evidence="5">
    <location>
        <begin position="203"/>
        <end position="225"/>
    </location>
</feature>
<feature type="transmembrane region" description="Helical" evidence="5">
    <location>
        <begin position="231"/>
        <end position="249"/>
    </location>
</feature>
<evidence type="ECO:0000256" key="4">
    <source>
        <dbReference type="ARBA" id="ARBA00023136"/>
    </source>
</evidence>
<keyword evidence="2 5" id="KW-0812">Transmembrane</keyword>
<dbReference type="eggNOG" id="arCOG02050">
    <property type="taxonomic scope" value="Archaea"/>
</dbReference>
<dbReference type="RefSeq" id="WP_011177323.1">
    <property type="nucleotide sequence ID" value="NC_005877.1"/>
</dbReference>
<proteinExistence type="inferred from homology"/>
<evidence type="ECO:0000256" key="2">
    <source>
        <dbReference type="ARBA" id="ARBA00022692"/>
    </source>
</evidence>
<keyword evidence="4 5" id="KW-0472">Membrane</keyword>
<name>Q6L1P5_PICTO</name>
<dbReference type="InterPro" id="IPR051598">
    <property type="entry name" value="TSUP/Inactive_protease-like"/>
</dbReference>
<dbReference type="InterPro" id="IPR002781">
    <property type="entry name" value="TM_pro_TauE-like"/>
</dbReference>
<comment type="subcellular location">
    <subcellularLocation>
        <location evidence="5">Cell membrane</location>
        <topology evidence="5">Multi-pass membrane protein</topology>
    </subcellularLocation>
    <subcellularLocation>
        <location evidence="1">Membrane</location>
        <topology evidence="1">Multi-pass membrane protein</topology>
    </subcellularLocation>
</comment>
<evidence type="ECO:0000313" key="7">
    <source>
        <dbReference type="EMBL" id="SMD30585.1"/>
    </source>
</evidence>
<organism evidence="6 8">
    <name type="scientific">Picrophilus torridus (strain ATCC 700027 / DSM 9790 / JCM 10055 / NBRC 100828 / KAW 2/3)</name>
    <dbReference type="NCBI Taxonomy" id="1122961"/>
    <lineage>
        <taxon>Archaea</taxon>
        <taxon>Methanobacteriati</taxon>
        <taxon>Thermoplasmatota</taxon>
        <taxon>Thermoplasmata</taxon>
        <taxon>Thermoplasmatales</taxon>
        <taxon>Picrophilaceae</taxon>
        <taxon>Picrophilus</taxon>
    </lineage>
</organism>
<dbReference type="Pfam" id="PF01925">
    <property type="entry name" value="TauE"/>
    <property type="match status" value="1"/>
</dbReference>
<dbReference type="InParanoid" id="Q6L1P5"/>
<feature type="transmembrane region" description="Helical" evidence="5">
    <location>
        <begin position="7"/>
        <end position="31"/>
    </location>
</feature>
<feature type="transmembrane region" description="Helical" evidence="5">
    <location>
        <begin position="97"/>
        <end position="114"/>
    </location>
</feature>
<dbReference type="PaxDb" id="263820-PTO0522"/>
<dbReference type="Proteomes" id="UP000192315">
    <property type="component" value="Unassembled WGS sequence"/>
</dbReference>
<sequence length="252" mass="27218">MIYLYIIIALIGIGVGALTGITGSSGVLIVVPALSIMGLGFKTAVGSSLLVDVITTTIVIYVYFKDKTLDIYTGLFMGVGAVIGAQIGTYIASMIDAFPLELAFIFMTGYMSYYSMKRSFKKTNIAKRNIERKKALPVAMLLSIPIGILTGTIGTSGGVMFVFITMLLFNISAQKMVGTATLAMLFSALSGVGGYIRIGHIDFLYSIIIGGIALISGYYFSVFAHRIDEKYIYRSLSFIFMAVIITESIKIV</sequence>
<evidence type="ECO:0000256" key="5">
    <source>
        <dbReference type="RuleBase" id="RU363041"/>
    </source>
</evidence>
<keyword evidence="9" id="KW-1185">Reference proteome</keyword>
<feature type="transmembrane region" description="Helical" evidence="5">
    <location>
        <begin position="176"/>
        <end position="196"/>
    </location>
</feature>
<evidence type="ECO:0000313" key="8">
    <source>
        <dbReference type="Proteomes" id="UP000000438"/>
    </source>
</evidence>
<reference evidence="6" key="2">
    <citation type="submission" date="2004-02" db="EMBL/GenBank/DDBJ databases">
        <authorList>
            <person name="Fuetterer O."/>
            <person name="Angelov A."/>
            <person name="Liesegang H."/>
            <person name="Gottschalk G."/>
            <person name="Schleper C."/>
            <person name="Schepers B."/>
            <person name="Dock C."/>
            <person name="Antranikian G."/>
            <person name="Liebl W."/>
        </authorList>
    </citation>
    <scope>NUCLEOTIDE SEQUENCE</scope>
    <source>
        <strain evidence="6">DSM 9790</strain>
    </source>
</reference>
<protein>
    <recommendedName>
        <fullName evidence="5">Probable membrane transporter protein</fullName>
    </recommendedName>
</protein>
<dbReference type="EMBL" id="AE017261">
    <property type="protein sequence ID" value="AAT43107.1"/>
    <property type="molecule type" value="Genomic_DNA"/>
</dbReference>
<comment type="similarity">
    <text evidence="5">Belongs to the 4-toluene sulfonate uptake permease (TSUP) (TC 2.A.102) family.</text>
</comment>
<keyword evidence="3 5" id="KW-1133">Transmembrane helix</keyword>
<dbReference type="GO" id="GO:0005886">
    <property type="term" value="C:plasma membrane"/>
    <property type="evidence" value="ECO:0007669"/>
    <property type="project" value="UniProtKB-SubCell"/>
</dbReference>
<dbReference type="PANTHER" id="PTHR43701">
    <property type="entry name" value="MEMBRANE TRANSPORTER PROTEIN MJ0441-RELATED"/>
    <property type="match status" value="1"/>
</dbReference>
<dbReference type="STRING" id="263820.PTO0522"/>
<dbReference type="HOGENOM" id="CLU_045498_5_4_2"/>
<evidence type="ECO:0000256" key="3">
    <source>
        <dbReference type="ARBA" id="ARBA00022989"/>
    </source>
</evidence>
<dbReference type="PATRIC" id="fig|263820.9.peg.550"/>
<feature type="transmembrane region" description="Helical" evidence="5">
    <location>
        <begin position="71"/>
        <end position="91"/>
    </location>
</feature>
<evidence type="ECO:0000256" key="1">
    <source>
        <dbReference type="ARBA" id="ARBA00004141"/>
    </source>
</evidence>
<dbReference type="AlphaFoldDB" id="Q6L1P5"/>